<evidence type="ECO:0000256" key="3">
    <source>
        <dbReference type="ARBA" id="ARBA00016672"/>
    </source>
</evidence>
<comment type="similarity">
    <text evidence="2">Belongs to the eukaryotic RPC9 RNA polymerase subunit family.</text>
</comment>
<evidence type="ECO:0000256" key="5">
    <source>
        <dbReference type="ARBA" id="ARBA00023163"/>
    </source>
</evidence>
<proteinExistence type="inferred from homology"/>
<evidence type="ECO:0000313" key="12">
    <source>
        <dbReference type="Proteomes" id="UP000494165"/>
    </source>
</evidence>
<evidence type="ECO:0000256" key="9">
    <source>
        <dbReference type="ARBA" id="ARBA00045808"/>
    </source>
</evidence>
<evidence type="ECO:0000256" key="2">
    <source>
        <dbReference type="ARBA" id="ARBA00006898"/>
    </source>
</evidence>
<dbReference type="InterPro" id="IPR038846">
    <property type="entry name" value="RPC9"/>
</dbReference>
<accession>A0A8S1CVI2</accession>
<comment type="subcellular location">
    <subcellularLocation>
        <location evidence="1">Nucleus</location>
    </subcellularLocation>
</comment>
<dbReference type="Gene3D" id="1.20.1250.40">
    <property type="match status" value="1"/>
</dbReference>
<keyword evidence="12" id="KW-1185">Reference proteome</keyword>
<protein>
    <recommendedName>
        <fullName evidence="3">DNA-directed RNA polymerase III subunit RPC9</fullName>
    </recommendedName>
</protein>
<evidence type="ECO:0000259" key="10">
    <source>
        <dbReference type="SMART" id="SM00657"/>
    </source>
</evidence>
<dbReference type="PANTHER" id="PTHR15561:SF0">
    <property type="entry name" value="DNA-DIRECTED RNA POLYMERASE III SUBUNIT RPC9"/>
    <property type="match status" value="1"/>
</dbReference>
<dbReference type="InterPro" id="IPR006590">
    <property type="entry name" value="RNA_pol_Rpb4/RPC9_core"/>
</dbReference>
<dbReference type="PANTHER" id="PTHR15561">
    <property type="entry name" value="CALCITONIN GENE-RELATED PEPTIDE-RECEPTOR COMPONENT PROTEIN"/>
    <property type="match status" value="1"/>
</dbReference>
<comment type="function">
    <text evidence="7">Accessory protein for the calcitonin gene-related peptide (CGRP) receptor. It modulates CGRP responsiveness in a variety of tissues.</text>
</comment>
<sequence length="122" mass="13650">MEIVPGGEVLLSNFEVLQILKESQSFSGGKHGKDPLATIRYETLEYFKRSPCNVQNEECIKNLVHALKPYKLTNKEFLSILNARPTAPADLAPLLNESEDHMTDENMADIVQLISEILPAPK</sequence>
<dbReference type="OrthoDB" id="1746530at2759"/>
<dbReference type="EMBL" id="CADEPI010000069">
    <property type="protein sequence ID" value="CAB3372152.1"/>
    <property type="molecule type" value="Genomic_DNA"/>
</dbReference>
<name>A0A8S1CVI2_9INSE</name>
<keyword evidence="5" id="KW-0804">Transcription</keyword>
<keyword evidence="4" id="KW-0240">DNA-directed RNA polymerase</keyword>
<evidence type="ECO:0000256" key="8">
    <source>
        <dbReference type="ARBA" id="ARBA00044007"/>
    </source>
</evidence>
<dbReference type="Proteomes" id="UP000494165">
    <property type="component" value="Unassembled WGS sequence"/>
</dbReference>
<dbReference type="GO" id="GO:0005666">
    <property type="term" value="C:RNA polymerase III complex"/>
    <property type="evidence" value="ECO:0007669"/>
    <property type="project" value="InterPro"/>
</dbReference>
<organism evidence="11 12">
    <name type="scientific">Cloeon dipterum</name>
    <dbReference type="NCBI Taxonomy" id="197152"/>
    <lineage>
        <taxon>Eukaryota</taxon>
        <taxon>Metazoa</taxon>
        <taxon>Ecdysozoa</taxon>
        <taxon>Arthropoda</taxon>
        <taxon>Hexapoda</taxon>
        <taxon>Insecta</taxon>
        <taxon>Pterygota</taxon>
        <taxon>Palaeoptera</taxon>
        <taxon>Ephemeroptera</taxon>
        <taxon>Pisciforma</taxon>
        <taxon>Baetidae</taxon>
        <taxon>Cloeon</taxon>
    </lineage>
</organism>
<dbReference type="GO" id="GO:0006384">
    <property type="term" value="P:transcription initiation at RNA polymerase III promoter"/>
    <property type="evidence" value="ECO:0007669"/>
    <property type="project" value="InterPro"/>
</dbReference>
<dbReference type="InterPro" id="IPR005574">
    <property type="entry name" value="Rpb4/RPC9"/>
</dbReference>
<gene>
    <name evidence="11" type="ORF">CLODIP_2_CD15407</name>
</gene>
<reference evidence="11 12" key="1">
    <citation type="submission" date="2020-04" db="EMBL/GenBank/DDBJ databases">
        <authorList>
            <person name="Alioto T."/>
            <person name="Alioto T."/>
            <person name="Gomez Garrido J."/>
        </authorList>
    </citation>
    <scope>NUCLEOTIDE SEQUENCE [LARGE SCALE GENOMIC DNA]</scope>
</reference>
<evidence type="ECO:0000256" key="7">
    <source>
        <dbReference type="ARBA" id="ARBA00043924"/>
    </source>
</evidence>
<dbReference type="GO" id="GO:0000166">
    <property type="term" value="F:nucleotide binding"/>
    <property type="evidence" value="ECO:0007669"/>
    <property type="project" value="InterPro"/>
</dbReference>
<evidence type="ECO:0000256" key="4">
    <source>
        <dbReference type="ARBA" id="ARBA00022478"/>
    </source>
</evidence>
<evidence type="ECO:0000256" key="6">
    <source>
        <dbReference type="ARBA" id="ARBA00023242"/>
    </source>
</evidence>
<dbReference type="InterPro" id="IPR038324">
    <property type="entry name" value="Rpb4/RPC9_sf"/>
</dbReference>
<evidence type="ECO:0000256" key="1">
    <source>
        <dbReference type="ARBA" id="ARBA00004123"/>
    </source>
</evidence>
<comment type="subunit">
    <text evidence="8">Component of the RNA polymerase III complex consisting of 17 subunits: a ten-subunit horseshoe-shaped catalytic core composed of POLR3A/RPC1, POLR3B/RPC2, POLR1C/RPAC1, POLR1D/RPAC2, POLR3K/RPC10, POLR2E/RPABC1, POLR2F/RPABC2, POLR2H/RPABC3, POLR2K/RPABC4 and POLR2L/RPABC5; a mobile stalk composed of two subunits POLR3H/RPC8 and CRCP/RPC9, protruding from the core and functioning primarily in transcription initiation; and additional subunits homologous to general transcription factors of the RNA polymerase II machinery, POLR3C/RPC3-POLR3F/RPC6-POLR3G/RPC7 heterotrimer required for transcription initiation and POLR3D/RPC4-POLR3E/RPC5 heterodimer involved in both transcription initiation and termination.</text>
</comment>
<comment type="caution">
    <text evidence="11">The sequence shown here is derived from an EMBL/GenBank/DDBJ whole genome shotgun (WGS) entry which is preliminary data.</text>
</comment>
<dbReference type="Pfam" id="PF03874">
    <property type="entry name" value="RNA_pol_Rpb4"/>
    <property type="match status" value="1"/>
</dbReference>
<dbReference type="SUPFAM" id="SSF47819">
    <property type="entry name" value="HRDC-like"/>
    <property type="match status" value="1"/>
</dbReference>
<keyword evidence="6" id="KW-0539">Nucleus</keyword>
<feature type="domain" description="RNA polymerase Rpb4/RPC9 core" evidence="10">
    <location>
        <begin position="1"/>
        <end position="121"/>
    </location>
</feature>
<dbReference type="InterPro" id="IPR010997">
    <property type="entry name" value="HRDC-like_sf"/>
</dbReference>
<evidence type="ECO:0000313" key="11">
    <source>
        <dbReference type="EMBL" id="CAB3372152.1"/>
    </source>
</evidence>
<dbReference type="AlphaFoldDB" id="A0A8S1CVI2"/>
<comment type="function">
    <text evidence="9">DNA-dependent RNA polymerase catalyzes the transcription of DNA into RNA using the four ribonucleoside triphosphates as substrates. Specific peripheric component of RNA polymerase III (Pol III) which synthesizes small non-coding RNAs including 5S rRNA, snRNAs, tRNAs and miRNAs from at least 500 distinct genomic loci. With POLR3H/RPC8 forms a mobile stalk that protrudes from Pol III core and functions primarily in transcription initiation. Pol III plays a key role in sensing and limiting infection by intracellular bacteria and DNA viruses. Acts as nuclear and cytosolic DNA sensor involved in innate immune response. Can sense non-self dsDNA that serves as template for transcription into dsRNA. The non-self RNA polymerase III transcripts, such as Epstein-Barr virus-encoded RNAs (EBERs) induce type I interferon and NF-kappa-B through the RIG-I pathway.</text>
</comment>
<dbReference type="SMART" id="SM00657">
    <property type="entry name" value="RPOL4c"/>
    <property type="match status" value="1"/>
</dbReference>